<dbReference type="Gene3D" id="2.160.20.10">
    <property type="entry name" value="Single-stranded right-handed beta-helix, Pectin lyase-like"/>
    <property type="match status" value="2"/>
</dbReference>
<proteinExistence type="predicted"/>
<reference evidence="1 2" key="1">
    <citation type="submission" date="2020-12" db="EMBL/GenBank/DDBJ databases">
        <title>WGS of Thermoactinomyces spp.</title>
        <authorList>
            <person name="Cheng K."/>
        </authorList>
    </citation>
    <scope>NUCLEOTIDE SEQUENCE [LARGE SCALE GENOMIC DNA]</scope>
    <source>
        <strain evidence="2">CICC 10671\DSM 43846</strain>
    </source>
</reference>
<name>A0A8I1AAK6_THEIN</name>
<protein>
    <submittedName>
        <fullName evidence="1">Uncharacterized protein</fullName>
    </submittedName>
</protein>
<dbReference type="Proteomes" id="UP000633619">
    <property type="component" value="Unassembled WGS sequence"/>
</dbReference>
<comment type="caution">
    <text evidence="1">The sequence shown here is derived from an EMBL/GenBank/DDBJ whole genome shotgun (WGS) entry which is preliminary data.</text>
</comment>
<dbReference type="EMBL" id="JAECVW010000001">
    <property type="protein sequence ID" value="MBH8594337.1"/>
    <property type="molecule type" value="Genomic_DNA"/>
</dbReference>
<organism evidence="1 2">
    <name type="scientific">Thermoactinomyces intermedius</name>
    <dbReference type="NCBI Taxonomy" id="2024"/>
    <lineage>
        <taxon>Bacteria</taxon>
        <taxon>Bacillati</taxon>
        <taxon>Bacillota</taxon>
        <taxon>Bacilli</taxon>
        <taxon>Bacillales</taxon>
        <taxon>Thermoactinomycetaceae</taxon>
        <taxon>Thermoactinomyces</taxon>
    </lineage>
</organism>
<keyword evidence="2" id="KW-1185">Reference proteome</keyword>
<evidence type="ECO:0000313" key="2">
    <source>
        <dbReference type="Proteomes" id="UP000633619"/>
    </source>
</evidence>
<dbReference type="InterPro" id="IPR011050">
    <property type="entry name" value="Pectin_lyase_fold/virulence"/>
</dbReference>
<accession>A0A8I1AAK6</accession>
<gene>
    <name evidence="1" type="ORF">I8U20_03230</name>
</gene>
<dbReference type="InterPro" id="IPR012334">
    <property type="entry name" value="Pectin_lyas_fold"/>
</dbReference>
<dbReference type="SUPFAM" id="SSF51126">
    <property type="entry name" value="Pectin lyase-like"/>
    <property type="match status" value="1"/>
</dbReference>
<evidence type="ECO:0000313" key="1">
    <source>
        <dbReference type="EMBL" id="MBH8594337.1"/>
    </source>
</evidence>
<sequence length="782" mass="87095">MPESRVIRESSENCYHLGDFPRLPDETDDIGRFRRAIQAMPSGSRLMVPPGRYLLEGICIRKPISICFDKKAVVEPVHVNAPYILKWEGGTGYHEYCLAHDLKRGDRSFWILQTPWDIKAGDMIALTDDSTRWSDGQKNVNVEVHEIESIHPSEQELLQEGLNEKSWAGPVWNHQSTLGREASFAWDPGESALKIELKPVTEPGSASFGQKVSGIREGERYNLQLTCRVKTSRSVTGSCYVAWYDKRDQFLSRSKVKEFDPLHWQTIVNGNLKAPSGASAARVIVSVHALKPGDCGTLWVKGVSFTSAVTRMVLKDRVRLPKRASVQKNVYKINPLRSVCVENFCYHLKEGSSKGFGILAFNMHGFSVRGLKGERGAESAIQVQRSMDVTVEDFDVRDPQVVGSGQGYGIQFYGGNRKVVVRNGYTRRMRHSVDFEGTFDAWVENVVDEKGKGASFMISHNGWCSDITFTRCRSVDSGSSGFVAEAQGVKDPYSLKHYNIRILHCEWQRARRLADPVCYGFGIWLKAPVTGKIMHFKAMCGNGESPTALQDNGAIRLLPAGNDLWVGHVTGEGLRRGVLIACPTAVPEQEYPGKMAFHDICLRKCRTGFLINDGEGKRVFLYDLKLDQIDSWLFEGNGRGSYEQFVLDGLKVVRSGNAGLMQFRPQPVQGSVLKGRIARIVSDQRGAFSSLKKNWSLTLSDCLLKGDGETVWFSGKIKNSCARGIPDGIVEGQRLKLVSSSPDTFTVFSDNIAGCKGRGITLSPDKPSVLLVWQEKKWIPVQ</sequence>
<dbReference type="RefSeq" id="WP_181730730.1">
    <property type="nucleotide sequence ID" value="NZ_JACEIR010000001.1"/>
</dbReference>
<dbReference type="AlphaFoldDB" id="A0A8I1AAK6"/>